<dbReference type="STRING" id="1073327.SAMN04488108_0263"/>
<evidence type="ECO:0000259" key="2">
    <source>
        <dbReference type="Pfam" id="PF25954"/>
    </source>
</evidence>
<evidence type="ECO:0000256" key="1">
    <source>
        <dbReference type="ARBA" id="ARBA00009477"/>
    </source>
</evidence>
<reference evidence="5" key="1">
    <citation type="submission" date="2016-12" db="EMBL/GenBank/DDBJ databases">
        <authorList>
            <person name="Varghese N."/>
            <person name="Submissions S."/>
        </authorList>
    </citation>
    <scope>NUCLEOTIDE SEQUENCE [LARGE SCALE GENOMIC DNA]</scope>
    <source>
        <strain evidence="5">DSM 25035</strain>
    </source>
</reference>
<comment type="similarity">
    <text evidence="1">Belongs to the membrane fusion protein (MFP) (TC 8.A.1) family.</text>
</comment>
<dbReference type="Pfam" id="PF25973">
    <property type="entry name" value="BSH_CzcB"/>
    <property type="match status" value="1"/>
</dbReference>
<dbReference type="NCBIfam" id="TIGR01730">
    <property type="entry name" value="RND_mfp"/>
    <property type="match status" value="1"/>
</dbReference>
<dbReference type="PANTHER" id="PTHR30469:SF37">
    <property type="entry name" value="RAGD PROTEIN"/>
    <property type="match status" value="1"/>
</dbReference>
<dbReference type="SUPFAM" id="SSF111369">
    <property type="entry name" value="HlyD-like secretion proteins"/>
    <property type="match status" value="1"/>
</dbReference>
<dbReference type="InterPro" id="IPR058792">
    <property type="entry name" value="Beta-barrel_RND_2"/>
</dbReference>
<dbReference type="InterPro" id="IPR006143">
    <property type="entry name" value="RND_pump_MFP"/>
</dbReference>
<dbReference type="InterPro" id="IPR058647">
    <property type="entry name" value="BSH_CzcB-like"/>
</dbReference>
<accession>A0A1M7Z3W3</accession>
<feature type="domain" description="CzcB-like barrel-sandwich hybrid" evidence="3">
    <location>
        <begin position="66"/>
        <end position="197"/>
    </location>
</feature>
<protein>
    <submittedName>
        <fullName evidence="4">RND family efflux transporter, MFP subunit</fullName>
    </submittedName>
</protein>
<evidence type="ECO:0000313" key="5">
    <source>
        <dbReference type="Proteomes" id="UP000184609"/>
    </source>
</evidence>
<name>A0A1M7Z3W3_9BACT</name>
<organism evidence="4 5">
    <name type="scientific">Algoriphagus zhangzhouensis</name>
    <dbReference type="NCBI Taxonomy" id="1073327"/>
    <lineage>
        <taxon>Bacteria</taxon>
        <taxon>Pseudomonadati</taxon>
        <taxon>Bacteroidota</taxon>
        <taxon>Cytophagia</taxon>
        <taxon>Cytophagales</taxon>
        <taxon>Cyclobacteriaceae</taxon>
        <taxon>Algoriphagus</taxon>
    </lineage>
</organism>
<sequence>MFISKKIWMPCIAAALIYGCETKSEEVHSEGNPTSEEITQAGMIIGNETLATDFRIPGELIAYQEVDLYAKVSSFVEKLRVDVGSQVKKGELLATLEAPEISSRLAGAESRLKSFEAIYLASKASYDRLKRTSETPGTVSENDLEMAYAKQESDLANWESAKAAFKEIMDTKGYLEIRAPFAGVITERNVSLGAYVGPSGKGSEFPIFTLKELGLLRLVVKVPELYAANLKSEDLATFTVQSLPGKEFAAKISRKAGALDDRLRAEYIEMDVPNPDGLFLPGMVAEVTLPIESGEKSLVIPAASVLYSTTGTYVIKKSGDKADWIDVSLGKKSLDQIEIFGKIAAGDTILVHPSEEIRNQSALNVKLAE</sequence>
<dbReference type="GO" id="GO:0015562">
    <property type="term" value="F:efflux transmembrane transporter activity"/>
    <property type="evidence" value="ECO:0007669"/>
    <property type="project" value="TreeGrafter"/>
</dbReference>
<dbReference type="Proteomes" id="UP000184609">
    <property type="component" value="Unassembled WGS sequence"/>
</dbReference>
<proteinExistence type="inferred from homology"/>
<evidence type="ECO:0000313" key="4">
    <source>
        <dbReference type="EMBL" id="SHO59633.1"/>
    </source>
</evidence>
<dbReference type="GO" id="GO:1990281">
    <property type="term" value="C:efflux pump complex"/>
    <property type="evidence" value="ECO:0007669"/>
    <property type="project" value="TreeGrafter"/>
</dbReference>
<dbReference type="Gene3D" id="1.10.287.470">
    <property type="entry name" value="Helix hairpin bin"/>
    <property type="match status" value="1"/>
</dbReference>
<feature type="domain" description="CusB-like beta-barrel" evidence="2">
    <location>
        <begin position="218"/>
        <end position="289"/>
    </location>
</feature>
<dbReference type="Gene3D" id="2.40.30.170">
    <property type="match status" value="1"/>
</dbReference>
<dbReference type="Gene3D" id="2.40.420.20">
    <property type="match status" value="1"/>
</dbReference>
<dbReference type="RefSeq" id="WP_073569948.1">
    <property type="nucleotide sequence ID" value="NZ_FRXN01000001.1"/>
</dbReference>
<dbReference type="PROSITE" id="PS51257">
    <property type="entry name" value="PROKAR_LIPOPROTEIN"/>
    <property type="match status" value="1"/>
</dbReference>
<dbReference type="AlphaFoldDB" id="A0A1M7Z3W3"/>
<dbReference type="Gene3D" id="2.40.50.100">
    <property type="match status" value="1"/>
</dbReference>
<keyword evidence="5" id="KW-1185">Reference proteome</keyword>
<evidence type="ECO:0000259" key="3">
    <source>
        <dbReference type="Pfam" id="PF25973"/>
    </source>
</evidence>
<gene>
    <name evidence="4" type="ORF">SAMN04488108_0263</name>
</gene>
<dbReference type="EMBL" id="FRXN01000001">
    <property type="protein sequence ID" value="SHO59633.1"/>
    <property type="molecule type" value="Genomic_DNA"/>
</dbReference>
<dbReference type="PANTHER" id="PTHR30469">
    <property type="entry name" value="MULTIDRUG RESISTANCE PROTEIN MDTA"/>
    <property type="match status" value="1"/>
</dbReference>
<dbReference type="Pfam" id="PF25954">
    <property type="entry name" value="Beta-barrel_RND_2"/>
    <property type="match status" value="1"/>
</dbReference>